<feature type="transmembrane region" description="Helical" evidence="6">
    <location>
        <begin position="225"/>
        <end position="247"/>
    </location>
</feature>
<keyword evidence="4 6" id="KW-1133">Transmembrane helix</keyword>
<reference evidence="7" key="1">
    <citation type="submission" date="2021-04" db="EMBL/GenBank/DDBJ databases">
        <title>Devosia litorisediminis sp. nov., isolated from a sand dune.</title>
        <authorList>
            <person name="Park S."/>
            <person name="Yoon J.-H."/>
        </authorList>
    </citation>
    <scope>NUCLEOTIDE SEQUENCE</scope>
    <source>
        <strain evidence="7">BSSL-BM10</strain>
    </source>
</reference>
<comment type="similarity">
    <text evidence="2">Belongs to the autoinducer-2 exporter (AI-2E) (TC 2.A.86) family.</text>
</comment>
<feature type="transmembrane region" description="Helical" evidence="6">
    <location>
        <begin position="194"/>
        <end position="219"/>
    </location>
</feature>
<evidence type="ECO:0000256" key="3">
    <source>
        <dbReference type="ARBA" id="ARBA00022692"/>
    </source>
</evidence>
<feature type="transmembrane region" description="Helical" evidence="6">
    <location>
        <begin position="31"/>
        <end position="48"/>
    </location>
</feature>
<dbReference type="RefSeq" id="WP_212660007.1">
    <property type="nucleotide sequence ID" value="NZ_JAGXTP010000003.1"/>
</dbReference>
<dbReference type="PANTHER" id="PTHR21716:SF62">
    <property type="entry name" value="TRANSPORT PROTEIN YDBI-RELATED"/>
    <property type="match status" value="1"/>
</dbReference>
<protein>
    <submittedName>
        <fullName evidence="7">AI-2E family transporter</fullName>
    </submittedName>
</protein>
<evidence type="ECO:0000313" key="8">
    <source>
        <dbReference type="Proteomes" id="UP000678281"/>
    </source>
</evidence>
<evidence type="ECO:0000256" key="2">
    <source>
        <dbReference type="ARBA" id="ARBA00009773"/>
    </source>
</evidence>
<evidence type="ECO:0000256" key="4">
    <source>
        <dbReference type="ARBA" id="ARBA00022989"/>
    </source>
</evidence>
<comment type="subcellular location">
    <subcellularLocation>
        <location evidence="1">Membrane</location>
        <topology evidence="1">Multi-pass membrane protein</topology>
    </subcellularLocation>
</comment>
<evidence type="ECO:0000256" key="6">
    <source>
        <dbReference type="SAM" id="Phobius"/>
    </source>
</evidence>
<keyword evidence="5 6" id="KW-0472">Membrane</keyword>
<evidence type="ECO:0000313" key="7">
    <source>
        <dbReference type="EMBL" id="MBS3850388.1"/>
    </source>
</evidence>
<dbReference type="GO" id="GO:0016020">
    <property type="term" value="C:membrane"/>
    <property type="evidence" value="ECO:0007669"/>
    <property type="project" value="UniProtKB-SubCell"/>
</dbReference>
<dbReference type="Proteomes" id="UP000678281">
    <property type="component" value="Unassembled WGS sequence"/>
</dbReference>
<dbReference type="AlphaFoldDB" id="A0A942I7P3"/>
<organism evidence="7 8">
    <name type="scientific">Devosia litorisediminis</name>
    <dbReference type="NCBI Taxonomy" id="2829817"/>
    <lineage>
        <taxon>Bacteria</taxon>
        <taxon>Pseudomonadati</taxon>
        <taxon>Pseudomonadota</taxon>
        <taxon>Alphaproteobacteria</taxon>
        <taxon>Hyphomicrobiales</taxon>
        <taxon>Devosiaceae</taxon>
        <taxon>Devosia</taxon>
    </lineage>
</organism>
<feature type="transmembrane region" description="Helical" evidence="6">
    <location>
        <begin position="7"/>
        <end position="25"/>
    </location>
</feature>
<dbReference type="GO" id="GO:0055085">
    <property type="term" value="P:transmembrane transport"/>
    <property type="evidence" value="ECO:0007669"/>
    <property type="project" value="TreeGrafter"/>
</dbReference>
<gene>
    <name evidence="7" type="ORF">KD146_16935</name>
</gene>
<dbReference type="Pfam" id="PF01594">
    <property type="entry name" value="AI-2E_transport"/>
    <property type="match status" value="1"/>
</dbReference>
<evidence type="ECO:0000256" key="5">
    <source>
        <dbReference type="ARBA" id="ARBA00023136"/>
    </source>
</evidence>
<keyword evidence="3 6" id="KW-0812">Transmembrane</keyword>
<name>A0A942I7P3_9HYPH</name>
<dbReference type="EMBL" id="JAGXTP010000003">
    <property type="protein sequence ID" value="MBS3850388.1"/>
    <property type="molecule type" value="Genomic_DNA"/>
</dbReference>
<sequence length="344" mass="35964">MSEPVRAVLIGVAATVGLAMVWLLAGPLLTIFAGLLVAALLDAIVRGIRRVVPLPQAPLVIVVSLAIVGLTATGLSFGGMGLWRSVDELVQMLRLQAGEIYQQLASFGSGSDLLPDDPGAMLADFMPSSAGVFSSAQFLFGSTMGLVSNAVVIVFLGIFFALAPGRYRDGLLRMVPASAREEARRAMDGTGHTLRGWLVTQMVTMMVVGTLMGGLLLALGVPNAILLGVLAGLLNFVPFLGPLFSAVPVLMTLATQDMTTLIIGVGGLLLIQNLEGYVLTPMLQARIISLPPAWSLCMMLVMGALFGLPGVALATPLFAVIRSLTLSLYVEPQRAGAGPPLEDD</sequence>
<proteinExistence type="inferred from homology"/>
<feature type="transmembrane region" description="Helical" evidence="6">
    <location>
        <begin position="259"/>
        <end position="279"/>
    </location>
</feature>
<comment type="caution">
    <text evidence="7">The sequence shown here is derived from an EMBL/GenBank/DDBJ whole genome shotgun (WGS) entry which is preliminary data.</text>
</comment>
<feature type="transmembrane region" description="Helical" evidence="6">
    <location>
        <begin position="299"/>
        <end position="321"/>
    </location>
</feature>
<accession>A0A942I7P3</accession>
<feature type="transmembrane region" description="Helical" evidence="6">
    <location>
        <begin position="138"/>
        <end position="163"/>
    </location>
</feature>
<dbReference type="PANTHER" id="PTHR21716">
    <property type="entry name" value="TRANSMEMBRANE PROTEIN"/>
    <property type="match status" value="1"/>
</dbReference>
<evidence type="ECO:0000256" key="1">
    <source>
        <dbReference type="ARBA" id="ARBA00004141"/>
    </source>
</evidence>
<feature type="transmembrane region" description="Helical" evidence="6">
    <location>
        <begin position="60"/>
        <end position="83"/>
    </location>
</feature>
<keyword evidence="8" id="KW-1185">Reference proteome</keyword>
<dbReference type="InterPro" id="IPR002549">
    <property type="entry name" value="AI-2E-like"/>
</dbReference>